<dbReference type="Proteomes" id="UP000007752">
    <property type="component" value="Chromosome 9"/>
</dbReference>
<dbReference type="AlphaFoldDB" id="A3C0D3"/>
<organism evidence="2">
    <name type="scientific">Oryza sativa subsp. japonica</name>
    <name type="common">Rice</name>
    <dbReference type="NCBI Taxonomy" id="39947"/>
    <lineage>
        <taxon>Eukaryota</taxon>
        <taxon>Viridiplantae</taxon>
        <taxon>Streptophyta</taxon>
        <taxon>Embryophyta</taxon>
        <taxon>Tracheophyta</taxon>
        <taxon>Spermatophyta</taxon>
        <taxon>Magnoliopsida</taxon>
        <taxon>Liliopsida</taxon>
        <taxon>Poales</taxon>
        <taxon>Poaceae</taxon>
        <taxon>BOP clade</taxon>
        <taxon>Oryzoideae</taxon>
        <taxon>Oryzeae</taxon>
        <taxon>Oryzinae</taxon>
        <taxon>Oryza</taxon>
        <taxon>Oryza sativa</taxon>
    </lineage>
</organism>
<sequence length="218" mass="23247">MRRPTRWMLWAQRRSSPVGVWVAEVVEEERDDTLAHDGEEGVELGQVLHEAEADDLTPMVGRRGLEKVEERGRVLELANGEHLHRVRVRLDIAEEDGLEVREGGDRDGEDGGRGGRHGGASSGVWIFVATLGARAGATASEAAALISIATAATEEVFVAMLEACAGASATEEEEARAGETTAREVSASPREAAPLFFFIASRCGNGGEDAVVRRDASG</sequence>
<evidence type="ECO:0000256" key="1">
    <source>
        <dbReference type="SAM" id="MobiDB-lite"/>
    </source>
</evidence>
<name>A3C0D3_ORYSJ</name>
<accession>A3C0D3</accession>
<reference evidence="2" key="2">
    <citation type="submission" date="2008-12" db="EMBL/GenBank/DDBJ databases">
        <title>Improved gene annotation of the rice (Oryza sativa) genomes.</title>
        <authorList>
            <person name="Wang J."/>
            <person name="Li R."/>
            <person name="Fan W."/>
            <person name="Huang Q."/>
            <person name="Zhang J."/>
            <person name="Zhou Y."/>
            <person name="Hu Y."/>
            <person name="Zi S."/>
            <person name="Li J."/>
            <person name="Ni P."/>
            <person name="Zheng H."/>
            <person name="Zhang Y."/>
            <person name="Zhao M."/>
            <person name="Hao Q."/>
            <person name="McDermott J."/>
            <person name="Samudrala R."/>
            <person name="Kristiansen K."/>
            <person name="Wong G.K.-S."/>
        </authorList>
    </citation>
    <scope>NUCLEOTIDE SEQUENCE</scope>
</reference>
<evidence type="ECO:0000313" key="2">
    <source>
        <dbReference type="EMBL" id="EAZ45272.1"/>
    </source>
</evidence>
<gene>
    <name evidence="2" type="ORF">OsJ_29915</name>
</gene>
<feature type="region of interest" description="Disordered" evidence="1">
    <location>
        <begin position="99"/>
        <end position="118"/>
    </location>
</feature>
<dbReference type="EMBL" id="CM000146">
    <property type="protein sequence ID" value="EAZ45272.1"/>
    <property type="molecule type" value="Genomic_DNA"/>
</dbReference>
<protein>
    <submittedName>
        <fullName evidence="2">Uncharacterized protein</fullName>
    </submittedName>
</protein>
<proteinExistence type="predicted"/>
<reference evidence="2" key="1">
    <citation type="journal article" date="2005" name="PLoS Biol.">
        <title>The genomes of Oryza sativa: a history of duplications.</title>
        <authorList>
            <person name="Yu J."/>
            <person name="Wang J."/>
            <person name="Lin W."/>
            <person name="Li S."/>
            <person name="Li H."/>
            <person name="Zhou J."/>
            <person name="Ni P."/>
            <person name="Dong W."/>
            <person name="Hu S."/>
            <person name="Zeng C."/>
            <person name="Zhang J."/>
            <person name="Zhang Y."/>
            <person name="Li R."/>
            <person name="Xu Z."/>
            <person name="Li S."/>
            <person name="Li X."/>
            <person name="Zheng H."/>
            <person name="Cong L."/>
            <person name="Lin L."/>
            <person name="Yin J."/>
            <person name="Geng J."/>
            <person name="Li G."/>
            <person name="Shi J."/>
            <person name="Liu J."/>
            <person name="Lv H."/>
            <person name="Li J."/>
            <person name="Wang J."/>
            <person name="Deng Y."/>
            <person name="Ran L."/>
            <person name="Shi X."/>
            <person name="Wang X."/>
            <person name="Wu Q."/>
            <person name="Li C."/>
            <person name="Ren X."/>
            <person name="Wang J."/>
            <person name="Wang X."/>
            <person name="Li D."/>
            <person name="Liu D."/>
            <person name="Zhang X."/>
            <person name="Ji Z."/>
            <person name="Zhao W."/>
            <person name="Sun Y."/>
            <person name="Zhang Z."/>
            <person name="Bao J."/>
            <person name="Han Y."/>
            <person name="Dong L."/>
            <person name="Ji J."/>
            <person name="Chen P."/>
            <person name="Wu S."/>
            <person name="Liu J."/>
            <person name="Xiao Y."/>
            <person name="Bu D."/>
            <person name="Tan J."/>
            <person name="Yang L."/>
            <person name="Ye C."/>
            <person name="Zhang J."/>
            <person name="Xu J."/>
            <person name="Zhou Y."/>
            <person name="Yu Y."/>
            <person name="Zhang B."/>
            <person name="Zhuang S."/>
            <person name="Wei H."/>
            <person name="Liu B."/>
            <person name="Lei M."/>
            <person name="Yu H."/>
            <person name="Li Y."/>
            <person name="Xu H."/>
            <person name="Wei S."/>
            <person name="He X."/>
            <person name="Fang L."/>
            <person name="Zhang Z."/>
            <person name="Zhang Y."/>
            <person name="Huang X."/>
            <person name="Su Z."/>
            <person name="Tong W."/>
            <person name="Li J."/>
            <person name="Tong Z."/>
            <person name="Li S."/>
            <person name="Ye J."/>
            <person name="Wang L."/>
            <person name="Fang L."/>
            <person name="Lei T."/>
            <person name="Chen C."/>
            <person name="Chen H."/>
            <person name="Xu Z."/>
            <person name="Li H."/>
            <person name="Huang H."/>
            <person name="Zhang F."/>
            <person name="Xu H."/>
            <person name="Li N."/>
            <person name="Zhao C."/>
            <person name="Li S."/>
            <person name="Dong L."/>
            <person name="Huang Y."/>
            <person name="Li L."/>
            <person name="Xi Y."/>
            <person name="Qi Q."/>
            <person name="Li W."/>
            <person name="Zhang B."/>
            <person name="Hu W."/>
            <person name="Zhang Y."/>
            <person name="Tian X."/>
            <person name="Jiao Y."/>
            <person name="Liang X."/>
            <person name="Jin J."/>
            <person name="Gao L."/>
            <person name="Zheng W."/>
            <person name="Hao B."/>
            <person name="Liu S."/>
            <person name="Wang W."/>
            <person name="Yuan L."/>
            <person name="Cao M."/>
            <person name="McDermott J."/>
            <person name="Samudrala R."/>
            <person name="Wang J."/>
            <person name="Wong G.K."/>
            <person name="Yang H."/>
        </authorList>
    </citation>
    <scope>NUCLEOTIDE SEQUENCE [LARGE SCALE GENOMIC DNA]</scope>
</reference>
<feature type="compositionally biased region" description="Basic and acidic residues" evidence="1">
    <location>
        <begin position="99"/>
        <end position="113"/>
    </location>
</feature>